<evidence type="ECO:0000313" key="2">
    <source>
        <dbReference type="Proteomes" id="UP000198538"/>
    </source>
</evidence>
<proteinExistence type="predicted"/>
<keyword evidence="2" id="KW-1185">Reference proteome</keyword>
<dbReference type="EMBL" id="FMVM01000001">
    <property type="protein sequence ID" value="SCX80795.1"/>
    <property type="molecule type" value="Genomic_DNA"/>
</dbReference>
<gene>
    <name evidence="1" type="ORF">SAMN05720606_10184</name>
</gene>
<name>A0A1G5ASC4_9BACL</name>
<organism evidence="1 2">
    <name type="scientific">Paenibacillus polysaccharolyticus</name>
    <dbReference type="NCBI Taxonomy" id="582692"/>
    <lineage>
        <taxon>Bacteria</taxon>
        <taxon>Bacillati</taxon>
        <taxon>Bacillota</taxon>
        <taxon>Bacilli</taxon>
        <taxon>Bacillales</taxon>
        <taxon>Paenibacillaceae</taxon>
        <taxon>Paenibacillus</taxon>
    </lineage>
</organism>
<protein>
    <submittedName>
        <fullName evidence="1">Uncharacterized protein</fullName>
    </submittedName>
</protein>
<accession>A0A1G5ASC4</accession>
<evidence type="ECO:0000313" key="1">
    <source>
        <dbReference type="EMBL" id="SCX80795.1"/>
    </source>
</evidence>
<dbReference type="STRING" id="582692.SAMN05720606_10184"/>
<dbReference type="RefSeq" id="WP_090914845.1">
    <property type="nucleotide sequence ID" value="NZ_FMVM01000001.1"/>
</dbReference>
<dbReference type="AlphaFoldDB" id="A0A1G5ASC4"/>
<reference evidence="2" key="1">
    <citation type="submission" date="2016-10" db="EMBL/GenBank/DDBJ databases">
        <authorList>
            <person name="Varghese N."/>
            <person name="Submissions S."/>
        </authorList>
    </citation>
    <scope>NUCLEOTIDE SEQUENCE [LARGE SCALE GENOMIC DNA]</scope>
    <source>
        <strain evidence="2">BL9</strain>
    </source>
</reference>
<dbReference type="Proteomes" id="UP000198538">
    <property type="component" value="Unassembled WGS sequence"/>
</dbReference>
<sequence>MSSRTFFFRSEYSVKDMYERIYAPDFISVFKEYANSLDEEDTENVEANKSNCYTGLSQAYQLDIDRLHTVIRPVFDEYGRKGDRMNIKLYRSKAAPLTVTDEIRSRINSLINRNITEIDSFNPNLKYDLFIEEVAYREAYLDFKFRIEDSIIVHEPVPIREINAEYVEARYYFGSGIIALFNPNGTTRQSKDLVKVIYLLFIPYDPKIEEILLDEAQLIMIQLRLKGLVSSPRYRSDDDLRFIIHGLNEINYENPLVKSIQSNDSLTISELNTTCVVEGHRVNLKISEDGKLIIDTFVLPDVLDRIILDIEWVVLSEKYYKDMSTQIEALYKKISPAALPSHRTRRITAIKDDLSRVVNEYRGKPMDHREIKLVSTVIFNIGHLLNDEKKILPDEHLQSSSSNYSNLYAYYTDYFTVIKRMNRSKSETIARKTVQILQFLAAQSTGDAVDLIGQYEHLQKDE</sequence>